<dbReference type="OrthoDB" id="537032at2759"/>
<feature type="transmembrane region" description="Helical" evidence="8">
    <location>
        <begin position="195"/>
        <end position="213"/>
    </location>
</feature>
<dbReference type="InterPro" id="IPR006634">
    <property type="entry name" value="TLC-dom"/>
</dbReference>
<evidence type="ECO:0000256" key="3">
    <source>
        <dbReference type="ARBA" id="ARBA00022692"/>
    </source>
</evidence>
<dbReference type="InterPro" id="IPR016439">
    <property type="entry name" value="Lag1/Lac1-like"/>
</dbReference>
<evidence type="ECO:0000256" key="2">
    <source>
        <dbReference type="ARBA" id="ARBA00009808"/>
    </source>
</evidence>
<feature type="transmembrane region" description="Helical" evidence="8">
    <location>
        <begin position="165"/>
        <end position="183"/>
    </location>
</feature>
<dbReference type="GO" id="GO:0046513">
    <property type="term" value="P:ceramide biosynthetic process"/>
    <property type="evidence" value="ECO:0007669"/>
    <property type="project" value="InterPro"/>
</dbReference>
<sequence>MDYLLSVDRLPPFLIPFVSLSYPVETPAHPDCFPDASYYDLGYFDLCIMVSCVALLAVLRDSARLAIFEPFASWMLTRDWRIRQGQKQLTNGHTGEKGTMTPPEEPQMGPAEARRIHRSVLRFAEQGWQFMYCAAQWAFGLYIHLNVPFDVWTGYPHIPLPGPIKAYYILQMSFYCHGVFVLNAEARRKDHWQMMTHHVITIALMVLSYAYNVTRVGCLILVIMDFCDIILPAAKMLRYLGYRTLCDIMFGIFVISWFITRHVLFVWVTIWTYNDLPRVAGLGWDVEKRHYLTRTNWIIFVVLLCLLEVIQSIWSFMIYRVVWRVVMGQGAEDTRSDDEDEEIKKER</sequence>
<dbReference type="AlphaFoldDB" id="A0A4Y9ZJ90"/>
<reference evidence="10 11" key="1">
    <citation type="submission" date="2019-02" db="EMBL/GenBank/DDBJ databases">
        <title>Genome sequencing of the rare red list fungi Hericium alpestre (H. flagellum).</title>
        <authorList>
            <person name="Buettner E."/>
            <person name="Kellner H."/>
        </authorList>
    </citation>
    <scope>NUCLEOTIDE SEQUENCE [LARGE SCALE GENOMIC DNA]</scope>
    <source>
        <strain evidence="10 11">DSM 108284</strain>
    </source>
</reference>
<evidence type="ECO:0000313" key="11">
    <source>
        <dbReference type="Proteomes" id="UP000298061"/>
    </source>
</evidence>
<feature type="transmembrane region" description="Helical" evidence="8">
    <location>
        <begin position="41"/>
        <end position="59"/>
    </location>
</feature>
<dbReference type="Proteomes" id="UP000298061">
    <property type="component" value="Unassembled WGS sequence"/>
</dbReference>
<evidence type="ECO:0000256" key="4">
    <source>
        <dbReference type="ARBA" id="ARBA00022989"/>
    </source>
</evidence>
<feature type="region of interest" description="Disordered" evidence="7">
    <location>
        <begin position="90"/>
        <end position="109"/>
    </location>
</feature>
<dbReference type="PANTHER" id="PTHR12560:SF0">
    <property type="entry name" value="LD18904P"/>
    <property type="match status" value="1"/>
</dbReference>
<dbReference type="STRING" id="135208.A0A4Y9ZJ90"/>
<dbReference type="PANTHER" id="PTHR12560">
    <property type="entry name" value="LONGEVITY ASSURANCE FACTOR 1 LAG1"/>
    <property type="match status" value="1"/>
</dbReference>
<evidence type="ECO:0000256" key="5">
    <source>
        <dbReference type="ARBA" id="ARBA00023136"/>
    </source>
</evidence>
<evidence type="ECO:0000259" key="9">
    <source>
        <dbReference type="PROSITE" id="PS50922"/>
    </source>
</evidence>
<feature type="transmembrane region" description="Helical" evidence="8">
    <location>
        <begin position="297"/>
        <end position="319"/>
    </location>
</feature>
<dbReference type="GO" id="GO:0016020">
    <property type="term" value="C:membrane"/>
    <property type="evidence" value="ECO:0007669"/>
    <property type="project" value="UniProtKB-SubCell"/>
</dbReference>
<name>A0A4Y9ZJ90_9AGAM</name>
<comment type="similarity">
    <text evidence="2">Belongs to the sphingosine N-acyltransferase family.</text>
</comment>
<evidence type="ECO:0000256" key="8">
    <source>
        <dbReference type="SAM" id="Phobius"/>
    </source>
</evidence>
<comment type="caution">
    <text evidence="10">The sequence shown here is derived from an EMBL/GenBank/DDBJ whole genome shotgun (WGS) entry which is preliminary data.</text>
</comment>
<keyword evidence="11" id="KW-1185">Reference proteome</keyword>
<dbReference type="GO" id="GO:0050291">
    <property type="term" value="F:sphingosine N-acyltransferase activity"/>
    <property type="evidence" value="ECO:0007669"/>
    <property type="project" value="InterPro"/>
</dbReference>
<dbReference type="Pfam" id="PF03798">
    <property type="entry name" value="TRAM_LAG1_CLN8"/>
    <property type="match status" value="1"/>
</dbReference>
<feature type="domain" description="TLC" evidence="9">
    <location>
        <begin position="118"/>
        <end position="327"/>
    </location>
</feature>
<comment type="subcellular location">
    <subcellularLocation>
        <location evidence="1">Membrane</location>
        <topology evidence="1">Multi-pass membrane protein</topology>
    </subcellularLocation>
</comment>
<evidence type="ECO:0000256" key="6">
    <source>
        <dbReference type="PROSITE-ProRule" id="PRU00205"/>
    </source>
</evidence>
<dbReference type="SMART" id="SM00724">
    <property type="entry name" value="TLC"/>
    <property type="match status" value="1"/>
</dbReference>
<gene>
    <name evidence="10" type="ORF">EWM64_g9148</name>
</gene>
<organism evidence="10 11">
    <name type="scientific">Hericium alpestre</name>
    <dbReference type="NCBI Taxonomy" id="135208"/>
    <lineage>
        <taxon>Eukaryota</taxon>
        <taxon>Fungi</taxon>
        <taxon>Dikarya</taxon>
        <taxon>Basidiomycota</taxon>
        <taxon>Agaricomycotina</taxon>
        <taxon>Agaricomycetes</taxon>
        <taxon>Russulales</taxon>
        <taxon>Hericiaceae</taxon>
        <taxon>Hericium</taxon>
    </lineage>
</organism>
<keyword evidence="3 6" id="KW-0812">Transmembrane</keyword>
<dbReference type="PROSITE" id="PS50922">
    <property type="entry name" value="TLC"/>
    <property type="match status" value="1"/>
</dbReference>
<keyword evidence="5 6" id="KW-0472">Membrane</keyword>
<evidence type="ECO:0000313" key="10">
    <source>
        <dbReference type="EMBL" id="TFY74866.1"/>
    </source>
</evidence>
<feature type="transmembrane region" description="Helical" evidence="8">
    <location>
        <begin position="127"/>
        <end position="145"/>
    </location>
</feature>
<evidence type="ECO:0000256" key="1">
    <source>
        <dbReference type="ARBA" id="ARBA00004141"/>
    </source>
</evidence>
<proteinExistence type="inferred from homology"/>
<dbReference type="EMBL" id="SFCI01001834">
    <property type="protein sequence ID" value="TFY74866.1"/>
    <property type="molecule type" value="Genomic_DNA"/>
</dbReference>
<accession>A0A4Y9ZJ90</accession>
<keyword evidence="4 8" id="KW-1133">Transmembrane helix</keyword>
<evidence type="ECO:0000256" key="7">
    <source>
        <dbReference type="SAM" id="MobiDB-lite"/>
    </source>
</evidence>
<protein>
    <recommendedName>
        <fullName evidence="9">TLC domain-containing protein</fullName>
    </recommendedName>
</protein>